<evidence type="ECO:0000256" key="2">
    <source>
        <dbReference type="ARBA" id="ARBA00023125"/>
    </source>
</evidence>
<dbReference type="PANTHER" id="PTHR42756">
    <property type="entry name" value="TRANSCRIPTIONAL REGULATOR, MARR"/>
    <property type="match status" value="1"/>
</dbReference>
<reference evidence="5 6" key="1">
    <citation type="journal article" date="2019" name="PLoS Negl. Trop. Dis.">
        <title>Revisiting the worldwide diversity of Leptospira species in the environment.</title>
        <authorList>
            <person name="Vincent A.T."/>
            <person name="Schiettekatte O."/>
            <person name="Bourhy P."/>
            <person name="Veyrier F.J."/>
            <person name="Picardeau M."/>
        </authorList>
    </citation>
    <scope>NUCLEOTIDE SEQUENCE [LARGE SCALE GENOMIC DNA]</scope>
    <source>
        <strain evidence="5 6">201800273</strain>
    </source>
</reference>
<dbReference type="PANTHER" id="PTHR42756:SF1">
    <property type="entry name" value="TRANSCRIPTIONAL REPRESSOR OF EMRAB OPERON"/>
    <property type="match status" value="1"/>
</dbReference>
<keyword evidence="2" id="KW-0238">DNA-binding</keyword>
<evidence type="ECO:0000256" key="3">
    <source>
        <dbReference type="ARBA" id="ARBA00023163"/>
    </source>
</evidence>
<dbReference type="RefSeq" id="WP_135771678.1">
    <property type="nucleotide sequence ID" value="NZ_RQFT01000012.1"/>
</dbReference>
<gene>
    <name evidence="5" type="ORF">EHQ43_15675</name>
</gene>
<keyword evidence="1" id="KW-0805">Transcription regulation</keyword>
<evidence type="ECO:0000313" key="6">
    <source>
        <dbReference type="Proteomes" id="UP000297641"/>
    </source>
</evidence>
<dbReference type="InterPro" id="IPR036388">
    <property type="entry name" value="WH-like_DNA-bd_sf"/>
</dbReference>
<dbReference type="SUPFAM" id="SSF46785">
    <property type="entry name" value="Winged helix' DNA-binding domain"/>
    <property type="match status" value="1"/>
</dbReference>
<dbReference type="Gene3D" id="1.10.10.10">
    <property type="entry name" value="Winged helix-like DNA-binding domain superfamily/Winged helix DNA-binding domain"/>
    <property type="match status" value="1"/>
</dbReference>
<comment type="caution">
    <text evidence="5">The sequence shown here is derived from an EMBL/GenBank/DDBJ whole genome shotgun (WGS) entry which is preliminary data.</text>
</comment>
<dbReference type="EMBL" id="RQFT01000012">
    <property type="protein sequence ID" value="TGL03229.1"/>
    <property type="molecule type" value="Genomic_DNA"/>
</dbReference>
<protein>
    <submittedName>
        <fullName evidence="5">MarR family transcriptional regulator</fullName>
    </submittedName>
</protein>
<dbReference type="InterPro" id="IPR000835">
    <property type="entry name" value="HTH_MarR-typ"/>
</dbReference>
<dbReference type="GO" id="GO:0003700">
    <property type="term" value="F:DNA-binding transcription factor activity"/>
    <property type="evidence" value="ECO:0007669"/>
    <property type="project" value="InterPro"/>
</dbReference>
<name>A0A7I0HNA3_9LEPT</name>
<sequence>MMFEISSLLGIHFSQTLLLMRKYLSDLFETKKVGMKFEDWIQLLPLQSKENINQKHLSEMLAKDKTTVSRLVDGWVKKGWVKRYQSPDDKRIFVIKLTLKGKSIWDKGIPVVIAADQVFKQYLNEGNEKELFMILFKIQTSIQFSETKNVLS</sequence>
<dbReference type="Proteomes" id="UP000297641">
    <property type="component" value="Unassembled WGS sequence"/>
</dbReference>
<evidence type="ECO:0000259" key="4">
    <source>
        <dbReference type="PROSITE" id="PS50995"/>
    </source>
</evidence>
<dbReference type="SMART" id="SM00347">
    <property type="entry name" value="HTH_MARR"/>
    <property type="match status" value="1"/>
</dbReference>
<organism evidence="5 6">
    <name type="scientific">Leptospira bouyouniensis</name>
    <dbReference type="NCBI Taxonomy" id="2484911"/>
    <lineage>
        <taxon>Bacteria</taxon>
        <taxon>Pseudomonadati</taxon>
        <taxon>Spirochaetota</taxon>
        <taxon>Spirochaetia</taxon>
        <taxon>Leptospirales</taxon>
        <taxon>Leptospiraceae</taxon>
        <taxon>Leptospira</taxon>
    </lineage>
</organism>
<evidence type="ECO:0000313" key="5">
    <source>
        <dbReference type="EMBL" id="TGL03229.1"/>
    </source>
</evidence>
<dbReference type="AlphaFoldDB" id="A0A7I0HNA3"/>
<proteinExistence type="predicted"/>
<dbReference type="PRINTS" id="PR00598">
    <property type="entry name" value="HTHMARR"/>
</dbReference>
<feature type="domain" description="HTH marR-type" evidence="4">
    <location>
        <begin position="1"/>
        <end position="140"/>
    </location>
</feature>
<keyword evidence="3" id="KW-0804">Transcription</keyword>
<evidence type="ECO:0000256" key="1">
    <source>
        <dbReference type="ARBA" id="ARBA00023015"/>
    </source>
</evidence>
<dbReference type="Pfam" id="PF01047">
    <property type="entry name" value="MarR"/>
    <property type="match status" value="1"/>
</dbReference>
<accession>A0A7I0HNA3</accession>
<dbReference type="InterPro" id="IPR036390">
    <property type="entry name" value="WH_DNA-bd_sf"/>
</dbReference>
<dbReference type="PROSITE" id="PS50995">
    <property type="entry name" value="HTH_MARR_2"/>
    <property type="match status" value="1"/>
</dbReference>
<dbReference type="GO" id="GO:0003677">
    <property type="term" value="F:DNA binding"/>
    <property type="evidence" value="ECO:0007669"/>
    <property type="project" value="UniProtKB-KW"/>
</dbReference>